<accession>A0A915CGP9</accession>
<keyword evidence="2" id="KW-1133">Transmembrane helix</keyword>
<dbReference type="Proteomes" id="UP000887569">
    <property type="component" value="Unplaced"/>
</dbReference>
<keyword evidence="3" id="KW-0732">Signal</keyword>
<feature type="transmembrane region" description="Helical" evidence="2">
    <location>
        <begin position="266"/>
        <end position="286"/>
    </location>
</feature>
<dbReference type="AlphaFoldDB" id="A0A915CGP9"/>
<evidence type="ECO:0000313" key="5">
    <source>
        <dbReference type="Proteomes" id="UP000887569"/>
    </source>
</evidence>
<feature type="compositionally biased region" description="Low complexity" evidence="1">
    <location>
        <begin position="37"/>
        <end position="67"/>
    </location>
</feature>
<name>A0A915CGP9_PARUN</name>
<sequence>MTSWRKSLILFILCLLIERYDAKRGGIGIGRVGGGSSSRRGMNIGRMGGSSSRGSSASRTASISHMSGSSGGLFAGGTRTGSQSGHIGRGTSQGGWNARGSQTGDAGWNTHSGGAWGKNRGGQGSWGHGSRWSQTPRTSTFSKSGIGSFLRSNNFKNAIVGAAAGYLTYQAGKALIRSAIAPMMWNNRPYFWGTEYYPASRSRSNMCRMPIDHSDPTFGNIYFQDGSTRPHEIVWSCGYNEYCCGYECCPYSGGGWGWGRGGSSSYWSVGIGSIILIMLLIGCGCYSCRRLYRNSSTHKLLQSRF</sequence>
<evidence type="ECO:0000313" key="6">
    <source>
        <dbReference type="WBParaSite" id="PgR164X_g006_t01"/>
    </source>
</evidence>
<feature type="signal peptide" evidence="3">
    <location>
        <begin position="1"/>
        <end position="22"/>
    </location>
</feature>
<evidence type="ECO:0000256" key="2">
    <source>
        <dbReference type="SAM" id="Phobius"/>
    </source>
</evidence>
<feature type="domain" description="CX" evidence="4">
    <location>
        <begin position="190"/>
        <end position="249"/>
    </location>
</feature>
<evidence type="ECO:0000256" key="1">
    <source>
        <dbReference type="SAM" id="MobiDB-lite"/>
    </source>
</evidence>
<feature type="region of interest" description="Disordered" evidence="1">
    <location>
        <begin position="35"/>
        <end position="138"/>
    </location>
</feature>
<evidence type="ECO:0000259" key="4">
    <source>
        <dbReference type="Pfam" id="PF01705"/>
    </source>
</evidence>
<dbReference type="WBParaSite" id="PgR164X_g006_t01">
    <property type="protein sequence ID" value="PgR164X_g006_t01"/>
    <property type="gene ID" value="PgR164X_g006"/>
</dbReference>
<dbReference type="PANTHER" id="PTHR47520">
    <property type="entry name" value="CX DOMAIN-CONTAINING PROTEIN-RELATED"/>
    <property type="match status" value="1"/>
</dbReference>
<feature type="chain" id="PRO_5037826512" evidence="3">
    <location>
        <begin position="23"/>
        <end position="305"/>
    </location>
</feature>
<dbReference type="Pfam" id="PF01705">
    <property type="entry name" value="CX"/>
    <property type="match status" value="1"/>
</dbReference>
<keyword evidence="5" id="KW-1185">Reference proteome</keyword>
<proteinExistence type="predicted"/>
<keyword evidence="2" id="KW-0472">Membrane</keyword>
<feature type="compositionally biased region" description="Polar residues" evidence="1">
    <location>
        <begin position="99"/>
        <end position="112"/>
    </location>
</feature>
<organism evidence="5 6">
    <name type="scientific">Parascaris univalens</name>
    <name type="common">Nematode worm</name>
    <dbReference type="NCBI Taxonomy" id="6257"/>
    <lineage>
        <taxon>Eukaryota</taxon>
        <taxon>Metazoa</taxon>
        <taxon>Ecdysozoa</taxon>
        <taxon>Nematoda</taxon>
        <taxon>Chromadorea</taxon>
        <taxon>Rhabditida</taxon>
        <taxon>Spirurina</taxon>
        <taxon>Ascaridomorpha</taxon>
        <taxon>Ascaridoidea</taxon>
        <taxon>Ascarididae</taxon>
        <taxon>Parascaris</taxon>
    </lineage>
</organism>
<dbReference type="PANTHER" id="PTHR47520:SF11">
    <property type="entry name" value="CX DOMAIN-CONTAINING PROTEIN"/>
    <property type="match status" value="1"/>
</dbReference>
<reference evidence="6" key="1">
    <citation type="submission" date="2022-11" db="UniProtKB">
        <authorList>
            <consortium name="WormBaseParasite"/>
        </authorList>
    </citation>
    <scope>IDENTIFICATION</scope>
</reference>
<feature type="compositionally biased region" description="Gly residues" evidence="1">
    <location>
        <begin position="114"/>
        <end position="127"/>
    </location>
</feature>
<keyword evidence="2" id="KW-0812">Transmembrane</keyword>
<protein>
    <submittedName>
        <fullName evidence="6">CX domain-containing protein</fullName>
    </submittedName>
</protein>
<feature type="compositionally biased region" description="Gly residues" evidence="1">
    <location>
        <begin position="69"/>
        <end position="79"/>
    </location>
</feature>
<dbReference type="InterPro" id="IPR002619">
    <property type="entry name" value="CX"/>
</dbReference>
<evidence type="ECO:0000256" key="3">
    <source>
        <dbReference type="SAM" id="SignalP"/>
    </source>
</evidence>